<dbReference type="GO" id="GO:0004798">
    <property type="term" value="F:dTMP kinase activity"/>
    <property type="evidence" value="ECO:0007669"/>
    <property type="project" value="UniProtKB-UniRule"/>
</dbReference>
<comment type="similarity">
    <text evidence="1 12">Belongs to the thymidylate kinase family.</text>
</comment>
<feature type="binding site" evidence="12">
    <location>
        <begin position="11"/>
        <end position="18"/>
    </location>
    <ligand>
        <name>ATP</name>
        <dbReference type="ChEBI" id="CHEBI:30616"/>
    </ligand>
</feature>
<evidence type="ECO:0000256" key="8">
    <source>
        <dbReference type="ARBA" id="ARBA00022840"/>
    </source>
</evidence>
<feature type="domain" description="Thymidylate kinase-like" evidence="13">
    <location>
        <begin position="9"/>
        <end position="198"/>
    </location>
</feature>
<proteinExistence type="inferred from homology"/>
<gene>
    <name evidence="12" type="primary">tmk</name>
    <name evidence="14" type="ORF">SAMN02745206_03263</name>
</gene>
<protein>
    <recommendedName>
        <fullName evidence="3 12">Thymidylate kinase</fullName>
        <ecNumber evidence="2 12">2.7.4.9</ecNumber>
    </recommendedName>
    <alternativeName>
        <fullName evidence="9 12">dTMP kinase</fullName>
    </alternativeName>
</protein>
<dbReference type="InterPro" id="IPR039430">
    <property type="entry name" value="Thymidylate_kin-like_dom"/>
</dbReference>
<evidence type="ECO:0000259" key="13">
    <source>
        <dbReference type="Pfam" id="PF02223"/>
    </source>
</evidence>
<evidence type="ECO:0000256" key="7">
    <source>
        <dbReference type="ARBA" id="ARBA00022777"/>
    </source>
</evidence>
<keyword evidence="15" id="KW-1185">Reference proteome</keyword>
<dbReference type="NCBIfam" id="TIGR00041">
    <property type="entry name" value="DTMP_kinase"/>
    <property type="match status" value="1"/>
</dbReference>
<dbReference type="Proteomes" id="UP000184076">
    <property type="component" value="Unassembled WGS sequence"/>
</dbReference>
<comment type="catalytic activity">
    <reaction evidence="10 12">
        <text>dTMP + ATP = dTDP + ADP</text>
        <dbReference type="Rhea" id="RHEA:13517"/>
        <dbReference type="ChEBI" id="CHEBI:30616"/>
        <dbReference type="ChEBI" id="CHEBI:58369"/>
        <dbReference type="ChEBI" id="CHEBI:63528"/>
        <dbReference type="ChEBI" id="CHEBI:456216"/>
        <dbReference type="EC" id="2.7.4.9"/>
    </reaction>
</comment>
<evidence type="ECO:0000256" key="10">
    <source>
        <dbReference type="ARBA" id="ARBA00048743"/>
    </source>
</evidence>
<evidence type="ECO:0000313" key="15">
    <source>
        <dbReference type="Proteomes" id="UP000184076"/>
    </source>
</evidence>
<dbReference type="RefSeq" id="WP_073041368.1">
    <property type="nucleotide sequence ID" value="NZ_FQVB01000041.1"/>
</dbReference>
<keyword evidence="4 12" id="KW-0808">Transferase</keyword>
<dbReference type="EMBL" id="FQVB01000041">
    <property type="protein sequence ID" value="SHG09966.1"/>
    <property type="molecule type" value="Genomic_DNA"/>
</dbReference>
<dbReference type="GO" id="GO:0005524">
    <property type="term" value="F:ATP binding"/>
    <property type="evidence" value="ECO:0007669"/>
    <property type="project" value="UniProtKB-UniRule"/>
</dbReference>
<keyword evidence="6 12" id="KW-0547">Nucleotide-binding</keyword>
<sequence>MDRPLFLSVEGIDGSGKTTVVDFLVRRLEEHRIPCLRVREPGTTRVGERLRSLLLDSRLEGIHPWTEVLLYLASQNQQVKEVIRPALAKGTCVVADRFADATLAYQGWGRGLDIRAIEAVQREVLQGFRPHKTLLLDCPVDLALQRRSARTGGPDRLESESADFHERVRQGYLNLARREPQRFVVVDASKPLDRVLRQVEHLLESTGIGRTA</sequence>
<evidence type="ECO:0000256" key="6">
    <source>
        <dbReference type="ARBA" id="ARBA00022741"/>
    </source>
</evidence>
<organism evidence="14 15">
    <name type="scientific">Desulfacinum infernum DSM 9756</name>
    <dbReference type="NCBI Taxonomy" id="1121391"/>
    <lineage>
        <taxon>Bacteria</taxon>
        <taxon>Pseudomonadati</taxon>
        <taxon>Thermodesulfobacteriota</taxon>
        <taxon>Syntrophobacteria</taxon>
        <taxon>Syntrophobacterales</taxon>
        <taxon>Syntrophobacteraceae</taxon>
        <taxon>Desulfacinum</taxon>
    </lineage>
</organism>
<dbReference type="GO" id="GO:0005829">
    <property type="term" value="C:cytosol"/>
    <property type="evidence" value="ECO:0007669"/>
    <property type="project" value="TreeGrafter"/>
</dbReference>
<keyword evidence="7 12" id="KW-0418">Kinase</keyword>
<dbReference type="Pfam" id="PF02223">
    <property type="entry name" value="Thymidylate_kin"/>
    <property type="match status" value="1"/>
</dbReference>
<dbReference type="GO" id="GO:0006235">
    <property type="term" value="P:dTTP biosynthetic process"/>
    <property type="evidence" value="ECO:0007669"/>
    <property type="project" value="UniProtKB-UniRule"/>
</dbReference>
<dbReference type="GO" id="GO:0006233">
    <property type="term" value="P:dTDP biosynthetic process"/>
    <property type="evidence" value="ECO:0007669"/>
    <property type="project" value="InterPro"/>
</dbReference>
<keyword evidence="5 12" id="KW-0545">Nucleotide biosynthesis</keyword>
<dbReference type="AlphaFoldDB" id="A0A1M5H234"/>
<dbReference type="FunFam" id="3.40.50.300:FF:000225">
    <property type="entry name" value="Thymidylate kinase"/>
    <property type="match status" value="1"/>
</dbReference>
<evidence type="ECO:0000256" key="12">
    <source>
        <dbReference type="HAMAP-Rule" id="MF_00165"/>
    </source>
</evidence>
<evidence type="ECO:0000256" key="11">
    <source>
        <dbReference type="ARBA" id="ARBA00057735"/>
    </source>
</evidence>
<evidence type="ECO:0000256" key="3">
    <source>
        <dbReference type="ARBA" id="ARBA00017144"/>
    </source>
</evidence>
<dbReference type="PANTHER" id="PTHR10344">
    <property type="entry name" value="THYMIDYLATE KINASE"/>
    <property type="match status" value="1"/>
</dbReference>
<evidence type="ECO:0000256" key="5">
    <source>
        <dbReference type="ARBA" id="ARBA00022727"/>
    </source>
</evidence>
<dbReference type="Gene3D" id="3.40.50.300">
    <property type="entry name" value="P-loop containing nucleotide triphosphate hydrolases"/>
    <property type="match status" value="1"/>
</dbReference>
<evidence type="ECO:0000256" key="9">
    <source>
        <dbReference type="ARBA" id="ARBA00029962"/>
    </source>
</evidence>
<dbReference type="GO" id="GO:0006227">
    <property type="term" value="P:dUDP biosynthetic process"/>
    <property type="evidence" value="ECO:0007669"/>
    <property type="project" value="TreeGrafter"/>
</dbReference>
<dbReference type="STRING" id="1121391.SAMN02745206_03263"/>
<reference evidence="15" key="1">
    <citation type="submission" date="2016-11" db="EMBL/GenBank/DDBJ databases">
        <authorList>
            <person name="Varghese N."/>
            <person name="Submissions S."/>
        </authorList>
    </citation>
    <scope>NUCLEOTIDE SEQUENCE [LARGE SCALE GENOMIC DNA]</scope>
    <source>
        <strain evidence="15">DSM 9756</strain>
    </source>
</reference>
<dbReference type="SUPFAM" id="SSF52540">
    <property type="entry name" value="P-loop containing nucleoside triphosphate hydrolases"/>
    <property type="match status" value="1"/>
</dbReference>
<keyword evidence="8 12" id="KW-0067">ATP-binding</keyword>
<dbReference type="InterPro" id="IPR018094">
    <property type="entry name" value="Thymidylate_kinase"/>
</dbReference>
<dbReference type="CDD" id="cd01672">
    <property type="entry name" value="TMPK"/>
    <property type="match status" value="1"/>
</dbReference>
<evidence type="ECO:0000256" key="2">
    <source>
        <dbReference type="ARBA" id="ARBA00012980"/>
    </source>
</evidence>
<dbReference type="PANTHER" id="PTHR10344:SF4">
    <property type="entry name" value="UMP-CMP KINASE 2, MITOCHONDRIAL"/>
    <property type="match status" value="1"/>
</dbReference>
<evidence type="ECO:0000256" key="1">
    <source>
        <dbReference type="ARBA" id="ARBA00009776"/>
    </source>
</evidence>
<dbReference type="HAMAP" id="MF_00165">
    <property type="entry name" value="Thymidylate_kinase"/>
    <property type="match status" value="1"/>
</dbReference>
<name>A0A1M5H234_9BACT</name>
<dbReference type="EC" id="2.7.4.9" evidence="2 12"/>
<evidence type="ECO:0000256" key="4">
    <source>
        <dbReference type="ARBA" id="ARBA00022679"/>
    </source>
</evidence>
<evidence type="ECO:0000313" key="14">
    <source>
        <dbReference type="EMBL" id="SHG09966.1"/>
    </source>
</evidence>
<accession>A0A1M5H234</accession>
<dbReference type="OrthoDB" id="9774907at2"/>
<dbReference type="InterPro" id="IPR027417">
    <property type="entry name" value="P-loop_NTPase"/>
</dbReference>
<comment type="function">
    <text evidence="11 12">Phosphorylation of dTMP to form dTDP in both de novo and salvage pathways of dTTP synthesis.</text>
</comment>